<comment type="caution">
    <text evidence="2">The sequence shown here is derived from an EMBL/GenBank/DDBJ whole genome shotgun (WGS) entry which is preliminary data.</text>
</comment>
<feature type="compositionally biased region" description="Basic and acidic residues" evidence="1">
    <location>
        <begin position="504"/>
        <end position="514"/>
    </location>
</feature>
<feature type="compositionally biased region" description="Polar residues" evidence="1">
    <location>
        <begin position="217"/>
        <end position="238"/>
    </location>
</feature>
<feature type="compositionally biased region" description="Pro residues" evidence="1">
    <location>
        <begin position="137"/>
        <end position="160"/>
    </location>
</feature>
<feature type="compositionally biased region" description="Basic residues" evidence="1">
    <location>
        <begin position="531"/>
        <end position="541"/>
    </location>
</feature>
<dbReference type="SUPFAM" id="SSF144000">
    <property type="entry name" value="Oxysterol-binding protein-like"/>
    <property type="match status" value="2"/>
</dbReference>
<accession>A0AAW0N0E5</accession>
<reference evidence="3" key="1">
    <citation type="submission" date="2024-04" db="EMBL/GenBank/DDBJ databases">
        <title>Salinicola lusitanus LLJ914,a marine bacterium isolated from the Okinawa Trough.</title>
        <authorList>
            <person name="Li J."/>
        </authorList>
    </citation>
    <scope>NUCLEOTIDE SEQUENCE [LARGE SCALE GENOMIC DNA]</scope>
</reference>
<dbReference type="Gene3D" id="1.10.287.2720">
    <property type="match status" value="1"/>
</dbReference>
<name>A0AAW0N0E5_9GOBI</name>
<feature type="region of interest" description="Disordered" evidence="1">
    <location>
        <begin position="1"/>
        <end position="113"/>
    </location>
</feature>
<dbReference type="PANTHER" id="PTHR10972">
    <property type="entry name" value="OXYSTEROL-BINDING PROTEIN-RELATED"/>
    <property type="match status" value="1"/>
</dbReference>
<evidence type="ECO:0000313" key="2">
    <source>
        <dbReference type="EMBL" id="KAK7886639.1"/>
    </source>
</evidence>
<protein>
    <submittedName>
        <fullName evidence="2">Uncharacterized protein</fullName>
    </submittedName>
</protein>
<dbReference type="Gene3D" id="3.30.70.3490">
    <property type="match status" value="1"/>
</dbReference>
<feature type="compositionally biased region" description="Polar residues" evidence="1">
    <location>
        <begin position="99"/>
        <end position="113"/>
    </location>
</feature>
<evidence type="ECO:0000256" key="1">
    <source>
        <dbReference type="SAM" id="MobiDB-lite"/>
    </source>
</evidence>
<feature type="region of interest" description="Disordered" evidence="1">
    <location>
        <begin position="484"/>
        <end position="627"/>
    </location>
</feature>
<dbReference type="PANTHER" id="PTHR10972:SF141">
    <property type="entry name" value="OXYSTEROL-BINDING PROTEIN"/>
    <property type="match status" value="1"/>
</dbReference>
<dbReference type="AlphaFoldDB" id="A0AAW0N0E5"/>
<dbReference type="GO" id="GO:0016020">
    <property type="term" value="C:membrane"/>
    <property type="evidence" value="ECO:0007669"/>
    <property type="project" value="TreeGrafter"/>
</dbReference>
<dbReference type="Pfam" id="PF01237">
    <property type="entry name" value="Oxysterol_BP"/>
    <property type="match status" value="2"/>
</dbReference>
<sequence length="627" mass="68293">MAGSVLRAGAGLGPAVVLPQRSHQESGGSPGGAVRARGQSLLQSRPSLHVHGPVQRRRGLQTPSERRTRAGSVDDTATTLLQETLGLHQQGAESRRTTENSPHITGASAQTRASVRGRGFVAFQNSLVSELFGPVPQSVPPKPPPKPQPEPPAEPSLEPDPPQDRAPKPSVEPGGVIQANHSPTHRPGSDLSYHQTQGRTRADSPSCSKPLSEKQQRNSTAPPVSNSRTTRAPAQSTEGADVSDEATDTEDNEEEELGVLDEQRSIIIHLLSQLKLGMDLTRVVLPTFILEKRSLLEMYANFLSHPDMFLSITAGCSPEERMVRVLEYYLTSFHEGRKGAVAKKPYNPSWARPSTAPGAFPGTECDPCGSHPPWGRAPGGVAGRQTVTACALWPSRSLTSARVWVLLRVSGEAHVCQRSRLDQEQVHGRVSGRVHGRRRGAVPTGARGAVCLHVALCVRPLHPHRALGGARGESVHQLRPKRLQRFGHVPHQTLLRRKSPQSDCRGEAEPHGGDRVPGSGRVERSAGIHLQQRRNQNHRHAQTSSDQEEAAGRGQAEPPRVPAPVATRDGGSEAGNMEEATEHKHRLEEKQRNDERQRAATKTPWTPKHFTKQGDGWVYNRPLWETH</sequence>
<feature type="compositionally biased region" description="Acidic residues" evidence="1">
    <location>
        <begin position="241"/>
        <end position="258"/>
    </location>
</feature>
<dbReference type="FunFam" id="1.10.287.2720:FF:000001">
    <property type="entry name" value="Oxysterol-binding OBPalpha"/>
    <property type="match status" value="1"/>
</dbReference>
<feature type="compositionally biased region" description="Basic and acidic residues" evidence="1">
    <location>
        <begin position="580"/>
        <end position="598"/>
    </location>
</feature>
<gene>
    <name evidence="2" type="ORF">WMY93_026260</name>
</gene>
<dbReference type="GO" id="GO:0032934">
    <property type="term" value="F:sterol binding"/>
    <property type="evidence" value="ECO:0007669"/>
    <property type="project" value="TreeGrafter"/>
</dbReference>
<keyword evidence="3" id="KW-1185">Reference proteome</keyword>
<proteinExistence type="predicted"/>
<evidence type="ECO:0000313" key="3">
    <source>
        <dbReference type="Proteomes" id="UP001460270"/>
    </source>
</evidence>
<organism evidence="2 3">
    <name type="scientific">Mugilogobius chulae</name>
    <name type="common">yellowstripe goby</name>
    <dbReference type="NCBI Taxonomy" id="88201"/>
    <lineage>
        <taxon>Eukaryota</taxon>
        <taxon>Metazoa</taxon>
        <taxon>Chordata</taxon>
        <taxon>Craniata</taxon>
        <taxon>Vertebrata</taxon>
        <taxon>Euteleostomi</taxon>
        <taxon>Actinopterygii</taxon>
        <taxon>Neopterygii</taxon>
        <taxon>Teleostei</taxon>
        <taxon>Neoteleostei</taxon>
        <taxon>Acanthomorphata</taxon>
        <taxon>Gobiaria</taxon>
        <taxon>Gobiiformes</taxon>
        <taxon>Gobioidei</taxon>
        <taxon>Gobiidae</taxon>
        <taxon>Gobionellinae</taxon>
        <taxon>Mugilogobius</taxon>
    </lineage>
</organism>
<dbReference type="InterPro" id="IPR000648">
    <property type="entry name" value="Oxysterol-bd"/>
</dbReference>
<dbReference type="Proteomes" id="UP001460270">
    <property type="component" value="Unassembled WGS sequence"/>
</dbReference>
<dbReference type="EMBL" id="JBBPFD010000019">
    <property type="protein sequence ID" value="KAK7886639.1"/>
    <property type="molecule type" value="Genomic_DNA"/>
</dbReference>
<feature type="region of interest" description="Disordered" evidence="1">
    <location>
        <begin position="132"/>
        <end position="258"/>
    </location>
</feature>
<dbReference type="InterPro" id="IPR037239">
    <property type="entry name" value="OSBP_sf"/>
</dbReference>
<dbReference type="GO" id="GO:0005829">
    <property type="term" value="C:cytosol"/>
    <property type="evidence" value="ECO:0007669"/>
    <property type="project" value="TreeGrafter"/>
</dbReference>
<feature type="compositionally biased region" description="Polar residues" evidence="1">
    <location>
        <begin position="192"/>
        <end position="209"/>
    </location>
</feature>